<dbReference type="OrthoDB" id="4462805at2759"/>
<dbReference type="SMART" id="SM00355">
    <property type="entry name" value="ZnF_C2H2"/>
    <property type="match status" value="2"/>
</dbReference>
<organism evidence="3 4">
    <name type="scientific">Aspergillus ibericus CBS 121593</name>
    <dbReference type="NCBI Taxonomy" id="1448316"/>
    <lineage>
        <taxon>Eukaryota</taxon>
        <taxon>Fungi</taxon>
        <taxon>Dikarya</taxon>
        <taxon>Ascomycota</taxon>
        <taxon>Pezizomycotina</taxon>
        <taxon>Eurotiomycetes</taxon>
        <taxon>Eurotiomycetidae</taxon>
        <taxon>Eurotiales</taxon>
        <taxon>Aspergillaceae</taxon>
        <taxon>Aspergillus</taxon>
        <taxon>Aspergillus subgen. Circumdati</taxon>
    </lineage>
</organism>
<dbReference type="AlphaFoldDB" id="A0A395HAB2"/>
<dbReference type="STRING" id="1448316.A0A395HAB2"/>
<keyword evidence="1" id="KW-0863">Zinc-finger</keyword>
<dbReference type="Pfam" id="PF00096">
    <property type="entry name" value="zf-C2H2"/>
    <property type="match status" value="1"/>
</dbReference>
<dbReference type="Proteomes" id="UP000249402">
    <property type="component" value="Unassembled WGS sequence"/>
</dbReference>
<reference evidence="3 4" key="1">
    <citation type="submission" date="2018-02" db="EMBL/GenBank/DDBJ databases">
        <title>The genomes of Aspergillus section Nigri reveals drivers in fungal speciation.</title>
        <authorList>
            <consortium name="DOE Joint Genome Institute"/>
            <person name="Vesth T.C."/>
            <person name="Nybo J."/>
            <person name="Theobald S."/>
            <person name="Brandl J."/>
            <person name="Frisvad J.C."/>
            <person name="Nielsen K.F."/>
            <person name="Lyhne E.K."/>
            <person name="Kogle M.E."/>
            <person name="Kuo A."/>
            <person name="Riley R."/>
            <person name="Clum A."/>
            <person name="Nolan M."/>
            <person name="Lipzen A."/>
            <person name="Salamov A."/>
            <person name="Henrissat B."/>
            <person name="Wiebenga A."/>
            <person name="De vries R.P."/>
            <person name="Grigoriev I.V."/>
            <person name="Mortensen U.H."/>
            <person name="Andersen M.R."/>
            <person name="Baker S.E."/>
        </authorList>
    </citation>
    <scope>NUCLEOTIDE SEQUENCE [LARGE SCALE GENOMIC DNA]</scope>
    <source>
        <strain evidence="3 4">CBS 121593</strain>
    </source>
</reference>
<protein>
    <recommendedName>
        <fullName evidence="2">C2H2-type domain-containing protein</fullName>
    </recommendedName>
</protein>
<dbReference type="InterPro" id="IPR036236">
    <property type="entry name" value="Znf_C2H2_sf"/>
</dbReference>
<evidence type="ECO:0000259" key="2">
    <source>
        <dbReference type="PROSITE" id="PS50157"/>
    </source>
</evidence>
<dbReference type="InterPro" id="IPR013087">
    <property type="entry name" value="Znf_C2H2_type"/>
</dbReference>
<feature type="domain" description="C2H2-type" evidence="2">
    <location>
        <begin position="22"/>
        <end position="54"/>
    </location>
</feature>
<gene>
    <name evidence="3" type="ORF">BO80DRAFT_441136</name>
</gene>
<feature type="domain" description="C2H2-type" evidence="2">
    <location>
        <begin position="121"/>
        <end position="153"/>
    </location>
</feature>
<evidence type="ECO:0000313" key="3">
    <source>
        <dbReference type="EMBL" id="RAL04891.1"/>
    </source>
</evidence>
<name>A0A395HAB2_9EURO</name>
<dbReference type="SUPFAM" id="SSF57667">
    <property type="entry name" value="beta-beta-alpha zinc fingers"/>
    <property type="match status" value="1"/>
</dbReference>
<proteinExistence type="predicted"/>
<evidence type="ECO:0000256" key="1">
    <source>
        <dbReference type="PROSITE-ProRule" id="PRU00042"/>
    </source>
</evidence>
<evidence type="ECO:0000313" key="4">
    <source>
        <dbReference type="Proteomes" id="UP000249402"/>
    </source>
</evidence>
<keyword evidence="4" id="KW-1185">Reference proteome</keyword>
<dbReference type="Gene3D" id="3.30.160.60">
    <property type="entry name" value="Classic Zinc Finger"/>
    <property type="match status" value="1"/>
</dbReference>
<dbReference type="RefSeq" id="XP_025579218.1">
    <property type="nucleotide sequence ID" value="XM_025721173.1"/>
</dbReference>
<dbReference type="PROSITE" id="PS50157">
    <property type="entry name" value="ZINC_FINGER_C2H2_2"/>
    <property type="match status" value="2"/>
</dbReference>
<dbReference type="EMBL" id="KZ824422">
    <property type="protein sequence ID" value="RAL04891.1"/>
    <property type="molecule type" value="Genomic_DNA"/>
</dbReference>
<accession>A0A395HAB2</accession>
<sequence length="204" mass="23520">MASPQRRVETLKKIIQASSIDFVCPICLKGFPRSDALYHHFRKQGDNTHAGLAKRTSKKQSNMEEFLTCYRQSVNTSIAVESIPLHSHCFKVDFVVENYGENIETPHRTLLRVIENSKIRFSCPQCLKGFPRSDVLYEHFRRTGDNVHDGLAMRRTDFDRFLSCYQEALRASIPSAQLPSSAKCFEYRFIVEHYGEGDENHQSI</sequence>
<dbReference type="GO" id="GO:0008270">
    <property type="term" value="F:zinc ion binding"/>
    <property type="evidence" value="ECO:0007669"/>
    <property type="project" value="UniProtKB-KW"/>
</dbReference>
<dbReference type="VEuPathDB" id="FungiDB:BO80DRAFT_441136"/>
<keyword evidence="1" id="KW-0862">Zinc</keyword>
<keyword evidence="1" id="KW-0479">Metal-binding</keyword>
<dbReference type="GeneID" id="37226038"/>